<sequence length="63" mass="7049">MAAARRDLTQALEQGERQESPVGGFVSGDRCRAGAVRCHWVHVDPEVTERVIRHITTDHPVIM</sequence>
<reference evidence="2 3" key="1">
    <citation type="submission" date="2023-04" db="EMBL/GenBank/DDBJ databases">
        <title>Forest soil microbial communities from Buena Vista Peninsula, Colon Province, Panama.</title>
        <authorList>
            <person name="Bouskill N."/>
        </authorList>
    </citation>
    <scope>NUCLEOTIDE SEQUENCE [LARGE SCALE GENOMIC DNA]</scope>
    <source>
        <strain evidence="2 3">GGS1</strain>
    </source>
</reference>
<keyword evidence="3" id="KW-1185">Reference proteome</keyword>
<evidence type="ECO:0000313" key="3">
    <source>
        <dbReference type="Proteomes" id="UP001160499"/>
    </source>
</evidence>
<feature type="compositionally biased region" description="Basic and acidic residues" evidence="1">
    <location>
        <begin position="1"/>
        <end position="19"/>
    </location>
</feature>
<comment type="caution">
    <text evidence="2">The sequence shown here is derived from an EMBL/GenBank/DDBJ whole genome shotgun (WGS) entry which is preliminary data.</text>
</comment>
<feature type="region of interest" description="Disordered" evidence="1">
    <location>
        <begin position="1"/>
        <end position="26"/>
    </location>
</feature>
<dbReference type="Proteomes" id="UP001160499">
    <property type="component" value="Unassembled WGS sequence"/>
</dbReference>
<evidence type="ECO:0000256" key="1">
    <source>
        <dbReference type="SAM" id="MobiDB-lite"/>
    </source>
</evidence>
<accession>A0ABT6LDU8</accession>
<dbReference type="RefSeq" id="WP_280875522.1">
    <property type="nucleotide sequence ID" value="NZ_JARXVH010000002.1"/>
</dbReference>
<evidence type="ECO:0000313" key="2">
    <source>
        <dbReference type="EMBL" id="MDH6214491.1"/>
    </source>
</evidence>
<organism evidence="2 3">
    <name type="scientific">Streptomyces pseudovenezuelae</name>
    <dbReference type="NCBI Taxonomy" id="67350"/>
    <lineage>
        <taxon>Bacteria</taxon>
        <taxon>Bacillati</taxon>
        <taxon>Actinomycetota</taxon>
        <taxon>Actinomycetes</taxon>
        <taxon>Kitasatosporales</taxon>
        <taxon>Streptomycetaceae</taxon>
        <taxon>Streptomyces</taxon>
        <taxon>Streptomyces aurantiacus group</taxon>
    </lineage>
</organism>
<protein>
    <submittedName>
        <fullName evidence="2">Uncharacterized protein</fullName>
    </submittedName>
</protein>
<proteinExistence type="predicted"/>
<name>A0ABT6LDU8_9ACTN</name>
<gene>
    <name evidence="2" type="ORF">M2283_001774</name>
</gene>
<dbReference type="EMBL" id="JARXVH010000002">
    <property type="protein sequence ID" value="MDH6214491.1"/>
    <property type="molecule type" value="Genomic_DNA"/>
</dbReference>